<sequence length="366" mass="38400">MTENSAESLEQELERLRRRRRIRLAAVVAGGAAVVAGGLFWLSGGLQAWLHDRALDSACEGTLAAGPVRELVGGAEVTAGTRTGRGFWQCRVSEADDEDGRIDLRVTVSDARDRVPALEAAGTDAPLGHGWTGGFAFDPDRERRGEASAGVLLDCGGTRDGGFVAEVRARMDRADFGRPEARAGLTAVLTRTATAYARQEGCEVTEGEPVGQVGTSVNAWDHEPFASVAGSCAGIVDPRTAARWGVRTAVETAPGPKPVEGCTLGGLRGAPLYTFTASYGPALEWSARERLEDLADRPAGDAPDGRYVLWADCRGAAERAAYVVAPAGGGLGRTSSLTLDHPGLRTALSAFAERSAEAHRCTLTAD</sequence>
<evidence type="ECO:0000313" key="2">
    <source>
        <dbReference type="EMBL" id="MFF5923250.1"/>
    </source>
</evidence>
<keyword evidence="3" id="KW-1185">Reference proteome</keyword>
<evidence type="ECO:0000256" key="1">
    <source>
        <dbReference type="SAM" id="Phobius"/>
    </source>
</evidence>
<dbReference type="Proteomes" id="UP001602370">
    <property type="component" value="Unassembled WGS sequence"/>
</dbReference>
<feature type="transmembrane region" description="Helical" evidence="1">
    <location>
        <begin position="24"/>
        <end position="50"/>
    </location>
</feature>
<proteinExistence type="predicted"/>
<gene>
    <name evidence="2" type="ORF">ACFY8C_33760</name>
</gene>
<protein>
    <submittedName>
        <fullName evidence="2">Uncharacterized protein</fullName>
    </submittedName>
</protein>
<keyword evidence="1" id="KW-0472">Membrane</keyword>
<keyword evidence="1" id="KW-0812">Transmembrane</keyword>
<organism evidence="2 3">
    <name type="scientific">Streptomyces flavochromogenes</name>
    <dbReference type="NCBI Taxonomy" id="68199"/>
    <lineage>
        <taxon>Bacteria</taxon>
        <taxon>Bacillati</taxon>
        <taxon>Actinomycetota</taxon>
        <taxon>Actinomycetes</taxon>
        <taxon>Kitasatosporales</taxon>
        <taxon>Streptomycetaceae</taxon>
        <taxon>Streptomyces</taxon>
    </lineage>
</organism>
<evidence type="ECO:0000313" key="3">
    <source>
        <dbReference type="Proteomes" id="UP001602370"/>
    </source>
</evidence>
<reference evidence="2 3" key="1">
    <citation type="submission" date="2024-10" db="EMBL/GenBank/DDBJ databases">
        <title>The Natural Products Discovery Center: Release of the First 8490 Sequenced Strains for Exploring Actinobacteria Biosynthetic Diversity.</title>
        <authorList>
            <person name="Kalkreuter E."/>
            <person name="Kautsar S.A."/>
            <person name="Yang D."/>
            <person name="Bader C.D."/>
            <person name="Teijaro C.N."/>
            <person name="Fluegel L."/>
            <person name="Davis C.M."/>
            <person name="Simpson J.R."/>
            <person name="Lauterbach L."/>
            <person name="Steele A.D."/>
            <person name="Gui C."/>
            <person name="Meng S."/>
            <person name="Li G."/>
            <person name="Viehrig K."/>
            <person name="Ye F."/>
            <person name="Su P."/>
            <person name="Kiefer A.F."/>
            <person name="Nichols A."/>
            <person name="Cepeda A.J."/>
            <person name="Yan W."/>
            <person name="Fan B."/>
            <person name="Jiang Y."/>
            <person name="Adhikari A."/>
            <person name="Zheng C.-J."/>
            <person name="Schuster L."/>
            <person name="Cowan T.M."/>
            <person name="Smanski M.J."/>
            <person name="Chevrette M.G."/>
            <person name="De Carvalho L.P.S."/>
            <person name="Shen B."/>
        </authorList>
    </citation>
    <scope>NUCLEOTIDE SEQUENCE [LARGE SCALE GENOMIC DNA]</scope>
    <source>
        <strain evidence="2 3">NPDC012605</strain>
    </source>
</reference>
<accession>A0ABW6Y0F3</accession>
<dbReference type="EMBL" id="JBIBDZ010000013">
    <property type="protein sequence ID" value="MFF5923250.1"/>
    <property type="molecule type" value="Genomic_DNA"/>
</dbReference>
<dbReference type="RefSeq" id="WP_051820752.1">
    <property type="nucleotide sequence ID" value="NZ_JBIBDZ010000013.1"/>
</dbReference>
<name>A0ABW6Y0F3_9ACTN</name>
<comment type="caution">
    <text evidence="2">The sequence shown here is derived from an EMBL/GenBank/DDBJ whole genome shotgun (WGS) entry which is preliminary data.</text>
</comment>
<keyword evidence="1" id="KW-1133">Transmembrane helix</keyword>